<feature type="domain" description="HTH cro/C1-type" evidence="3">
    <location>
        <begin position="129"/>
        <end position="183"/>
    </location>
</feature>
<evidence type="ECO:0000313" key="5">
    <source>
        <dbReference type="Proteomes" id="UP000239203"/>
    </source>
</evidence>
<dbReference type="GO" id="GO:0005829">
    <property type="term" value="C:cytosol"/>
    <property type="evidence" value="ECO:0007669"/>
    <property type="project" value="TreeGrafter"/>
</dbReference>
<dbReference type="SMART" id="SM00530">
    <property type="entry name" value="HTH_XRE"/>
    <property type="match status" value="4"/>
</dbReference>
<dbReference type="SUPFAM" id="SSF47413">
    <property type="entry name" value="lambda repressor-like DNA-binding domains"/>
    <property type="match status" value="2"/>
</dbReference>
<keyword evidence="1" id="KW-0238">DNA-binding</keyword>
<evidence type="ECO:0000259" key="3">
    <source>
        <dbReference type="PROSITE" id="PS50943"/>
    </source>
</evidence>
<dbReference type="OrthoDB" id="4523136at2"/>
<evidence type="ECO:0000313" key="4">
    <source>
        <dbReference type="EMBL" id="PPK66199.1"/>
    </source>
</evidence>
<proteinExistence type="predicted"/>
<evidence type="ECO:0000256" key="1">
    <source>
        <dbReference type="ARBA" id="ARBA00023125"/>
    </source>
</evidence>
<evidence type="ECO:0000256" key="2">
    <source>
        <dbReference type="SAM" id="MobiDB-lite"/>
    </source>
</evidence>
<dbReference type="GO" id="GO:0003700">
    <property type="term" value="F:DNA-binding transcription factor activity"/>
    <property type="evidence" value="ECO:0007669"/>
    <property type="project" value="TreeGrafter"/>
</dbReference>
<accession>A0A2S6GLT4</accession>
<dbReference type="Pfam" id="PF13560">
    <property type="entry name" value="HTH_31"/>
    <property type="match status" value="2"/>
</dbReference>
<gene>
    <name evidence="4" type="ORF">CLV40_111163</name>
</gene>
<keyword evidence="5" id="KW-1185">Reference proteome</keyword>
<dbReference type="GO" id="GO:0003677">
    <property type="term" value="F:DNA binding"/>
    <property type="evidence" value="ECO:0007669"/>
    <property type="project" value="UniProtKB-KW"/>
</dbReference>
<dbReference type="InterPro" id="IPR050807">
    <property type="entry name" value="TransReg_Diox_bact_type"/>
</dbReference>
<dbReference type="PANTHER" id="PTHR46797:SF1">
    <property type="entry name" value="METHYLPHOSPHONATE SYNTHASE"/>
    <property type="match status" value="1"/>
</dbReference>
<protein>
    <submittedName>
        <fullName evidence="4">Helix-turn-helix protein</fullName>
    </submittedName>
</protein>
<name>A0A2S6GLT4_9PSEU</name>
<dbReference type="EMBL" id="PTIX01000011">
    <property type="protein sequence ID" value="PPK66199.1"/>
    <property type="molecule type" value="Genomic_DNA"/>
</dbReference>
<feature type="domain" description="HTH cro/C1-type" evidence="3">
    <location>
        <begin position="399"/>
        <end position="453"/>
    </location>
</feature>
<comment type="caution">
    <text evidence="4">The sequence shown here is derived from an EMBL/GenBank/DDBJ whole genome shotgun (WGS) entry which is preliminary data.</text>
</comment>
<dbReference type="Gene3D" id="1.10.260.40">
    <property type="entry name" value="lambda repressor-like DNA-binding domains"/>
    <property type="match status" value="3"/>
</dbReference>
<dbReference type="CDD" id="cd00093">
    <property type="entry name" value="HTH_XRE"/>
    <property type="match status" value="2"/>
</dbReference>
<dbReference type="InterPro" id="IPR010982">
    <property type="entry name" value="Lambda_DNA-bd_dom_sf"/>
</dbReference>
<dbReference type="PANTHER" id="PTHR46797">
    <property type="entry name" value="HTH-TYPE TRANSCRIPTIONAL REGULATOR"/>
    <property type="match status" value="1"/>
</dbReference>
<reference evidence="4 5" key="1">
    <citation type="submission" date="2018-02" db="EMBL/GenBank/DDBJ databases">
        <title>Genomic Encyclopedia of Archaeal and Bacterial Type Strains, Phase II (KMG-II): from individual species to whole genera.</title>
        <authorList>
            <person name="Goeker M."/>
        </authorList>
    </citation>
    <scope>NUCLEOTIDE SEQUENCE [LARGE SCALE GENOMIC DNA]</scope>
    <source>
        <strain evidence="4 5">YU 961-1</strain>
    </source>
</reference>
<dbReference type="Proteomes" id="UP000239203">
    <property type="component" value="Unassembled WGS sequence"/>
</dbReference>
<feature type="region of interest" description="Disordered" evidence="2">
    <location>
        <begin position="258"/>
        <end position="294"/>
    </location>
</feature>
<organism evidence="4 5">
    <name type="scientific">Actinokineospora auranticolor</name>
    <dbReference type="NCBI Taxonomy" id="155976"/>
    <lineage>
        <taxon>Bacteria</taxon>
        <taxon>Bacillati</taxon>
        <taxon>Actinomycetota</taxon>
        <taxon>Actinomycetes</taxon>
        <taxon>Pseudonocardiales</taxon>
        <taxon>Pseudonocardiaceae</taxon>
        <taxon>Actinokineospora</taxon>
    </lineage>
</organism>
<feature type="compositionally biased region" description="Polar residues" evidence="2">
    <location>
        <begin position="1"/>
        <end position="12"/>
    </location>
</feature>
<dbReference type="InterPro" id="IPR001387">
    <property type="entry name" value="Cro/C1-type_HTH"/>
</dbReference>
<sequence>MRTRTAPTATSEQGGGARAPRPSIDDYTATVGAVVGLYRRHQGLPVSYLLADWPAAPTTSRYIAMERGRWAPTLAIVVGVCARMGVDPAWVLAAADGLSPRALYERTRELPAAPKAPDMSWQAAVGACLRRIRQDRDVTVAELTTRLGVDKGALYTRERGRWTPRLGGLRRWCDALDVPLSAVVAAVGPTDAPTGPYLLHLDHLHAETDPRYRALAAVADLLRAHGRTLLAVDEHTVAALATTTGITPPRLFDRLHSHPLTLPLPPRERPAPEPARTVTRRRSAQAPGGSSSHRDEYAVAVGRVLAVYRGHQGLAVADLVARVPSPPERETYRTWERGIRPPSLVAVAQVSPVLGVDPAWVLAAADGLSARDLLTATQALPVSPTTAGTPLMAAVGACLAGLRRDKGITKPEVAARLDVHTESVTQYELGGRAASLDRLRAWCDLLGTHLCAVVAAVTPRRVPALGYLLDTHHLRADPDPDFARLRAAGRFLHAQGHQRTFLDDACLAELAALTDIDTEALREHLLDYPLALSEPGTRPMPVPEPADPHAPTVIPHATPRSDEINRALGTALRHARHTAELTEAALGARFSPRHTAAFVRARETGAKPISLALLITVAQTLSIPATTLLAEAESPGPTAPRAAGAALTPPPGIADPVTATVMLVREVASAPGAPPPQEIRRHLLPDYPRPIVYGTGTRIVSSRVAESSHVAELILTCRVLGISAAAVWEVAHQPAKP</sequence>
<dbReference type="PROSITE" id="PS50943">
    <property type="entry name" value="HTH_CROC1"/>
    <property type="match status" value="2"/>
</dbReference>
<dbReference type="AlphaFoldDB" id="A0A2S6GLT4"/>
<feature type="region of interest" description="Disordered" evidence="2">
    <location>
        <begin position="1"/>
        <end position="24"/>
    </location>
</feature>
<dbReference type="RefSeq" id="WP_104480668.1">
    <property type="nucleotide sequence ID" value="NZ_CP154825.1"/>
</dbReference>